<feature type="compositionally biased region" description="Basic and acidic residues" evidence="1">
    <location>
        <begin position="91"/>
        <end position="116"/>
    </location>
</feature>
<feature type="region of interest" description="Disordered" evidence="1">
    <location>
        <begin position="91"/>
        <end position="118"/>
    </location>
</feature>
<gene>
    <name evidence="2" type="ORF">PBRASI_LOCUS625</name>
</gene>
<protein>
    <submittedName>
        <fullName evidence="2">7008_t:CDS:1</fullName>
    </submittedName>
</protein>
<evidence type="ECO:0000313" key="3">
    <source>
        <dbReference type="Proteomes" id="UP000789739"/>
    </source>
</evidence>
<organism evidence="2 3">
    <name type="scientific">Paraglomus brasilianum</name>
    <dbReference type="NCBI Taxonomy" id="144538"/>
    <lineage>
        <taxon>Eukaryota</taxon>
        <taxon>Fungi</taxon>
        <taxon>Fungi incertae sedis</taxon>
        <taxon>Mucoromycota</taxon>
        <taxon>Glomeromycotina</taxon>
        <taxon>Glomeromycetes</taxon>
        <taxon>Paraglomerales</taxon>
        <taxon>Paraglomeraceae</taxon>
        <taxon>Paraglomus</taxon>
    </lineage>
</organism>
<proteinExistence type="predicted"/>
<accession>A0A9N8YXA2</accession>
<name>A0A9N8YXA2_9GLOM</name>
<evidence type="ECO:0000313" key="2">
    <source>
        <dbReference type="EMBL" id="CAG8461809.1"/>
    </source>
</evidence>
<reference evidence="2" key="1">
    <citation type="submission" date="2021-06" db="EMBL/GenBank/DDBJ databases">
        <authorList>
            <person name="Kallberg Y."/>
            <person name="Tangrot J."/>
            <person name="Rosling A."/>
        </authorList>
    </citation>
    <scope>NUCLEOTIDE SEQUENCE</scope>
    <source>
        <strain evidence="2">BR232B</strain>
    </source>
</reference>
<dbReference type="EMBL" id="CAJVPI010000032">
    <property type="protein sequence ID" value="CAG8461809.1"/>
    <property type="molecule type" value="Genomic_DNA"/>
</dbReference>
<comment type="caution">
    <text evidence="2">The sequence shown here is derived from an EMBL/GenBank/DDBJ whole genome shotgun (WGS) entry which is preliminary data.</text>
</comment>
<evidence type="ECO:0000256" key="1">
    <source>
        <dbReference type="SAM" id="MobiDB-lite"/>
    </source>
</evidence>
<dbReference type="Proteomes" id="UP000789739">
    <property type="component" value="Unassembled WGS sequence"/>
</dbReference>
<keyword evidence="3" id="KW-1185">Reference proteome</keyword>
<sequence length="136" mass="15583">MPPKTAELLLKYSNNCCGKAERSVMFAGCLEGVEAQHLDEWFGHLHFTTSKEAASFYYQMKDNPKDGPFSHVRFVATKYFSTGITDGVVSDKNEHKEDEEKKRKLNMLDEKKEKSQQDVLGQRNLRNSDLILVLSH</sequence>
<dbReference type="AlphaFoldDB" id="A0A9N8YXA2"/>